<keyword evidence="1" id="KW-0479">Metal-binding</keyword>
<dbReference type="GO" id="GO:0008783">
    <property type="term" value="F:agmatinase activity"/>
    <property type="evidence" value="ECO:0007669"/>
    <property type="project" value="TreeGrafter"/>
</dbReference>
<evidence type="ECO:0000256" key="3">
    <source>
        <dbReference type="PROSITE-ProRule" id="PRU00742"/>
    </source>
</evidence>
<dbReference type="InterPro" id="IPR020855">
    <property type="entry name" value="Ureohydrolase_Mn_BS"/>
</dbReference>
<comment type="similarity">
    <text evidence="3 4">Belongs to the arginase family.</text>
</comment>
<dbReference type="GO" id="GO:0046872">
    <property type="term" value="F:metal ion binding"/>
    <property type="evidence" value="ECO:0007669"/>
    <property type="project" value="UniProtKB-KW"/>
</dbReference>
<dbReference type="Gene3D" id="3.40.800.10">
    <property type="entry name" value="Ureohydrolase domain"/>
    <property type="match status" value="1"/>
</dbReference>
<dbReference type="InterPro" id="IPR006035">
    <property type="entry name" value="Ureohydrolase"/>
</dbReference>
<dbReference type="InParanoid" id="A0A165P267"/>
<dbReference type="PROSITE" id="PS01053">
    <property type="entry name" value="ARGINASE_1"/>
    <property type="match status" value="1"/>
</dbReference>
<dbReference type="PROSITE" id="PS51409">
    <property type="entry name" value="ARGINASE_2"/>
    <property type="match status" value="1"/>
</dbReference>
<dbReference type="Pfam" id="PF00491">
    <property type="entry name" value="Arginase"/>
    <property type="match status" value="1"/>
</dbReference>
<dbReference type="EMBL" id="KV425620">
    <property type="protein sequence ID" value="KZT20421.1"/>
    <property type="molecule type" value="Genomic_DNA"/>
</dbReference>
<feature type="chain" id="PRO_5007863612" evidence="6">
    <location>
        <begin position="19"/>
        <end position="404"/>
    </location>
</feature>
<dbReference type="CDD" id="cd11592">
    <property type="entry name" value="Agmatinase_PAH"/>
    <property type="match status" value="1"/>
</dbReference>
<keyword evidence="8" id="KW-1185">Reference proteome</keyword>
<dbReference type="PANTHER" id="PTHR11358">
    <property type="entry name" value="ARGINASE/AGMATINASE"/>
    <property type="match status" value="1"/>
</dbReference>
<evidence type="ECO:0000256" key="1">
    <source>
        <dbReference type="ARBA" id="ARBA00022723"/>
    </source>
</evidence>
<evidence type="ECO:0000313" key="7">
    <source>
        <dbReference type="EMBL" id="KZT20421.1"/>
    </source>
</evidence>
<gene>
    <name evidence="7" type="ORF">NEOLEDRAFT_1182504</name>
</gene>
<dbReference type="SUPFAM" id="SSF52768">
    <property type="entry name" value="Arginase/deacetylase"/>
    <property type="match status" value="1"/>
</dbReference>
<feature type="region of interest" description="Disordered" evidence="5">
    <location>
        <begin position="22"/>
        <end position="42"/>
    </location>
</feature>
<evidence type="ECO:0000256" key="6">
    <source>
        <dbReference type="SAM" id="SignalP"/>
    </source>
</evidence>
<evidence type="ECO:0000313" key="8">
    <source>
        <dbReference type="Proteomes" id="UP000076761"/>
    </source>
</evidence>
<dbReference type="GO" id="GO:0033389">
    <property type="term" value="P:putrescine biosynthetic process from arginine, via agmatine"/>
    <property type="evidence" value="ECO:0007669"/>
    <property type="project" value="TreeGrafter"/>
</dbReference>
<dbReference type="AlphaFoldDB" id="A0A165P267"/>
<keyword evidence="2 4" id="KW-0378">Hydrolase</keyword>
<reference evidence="7 8" key="1">
    <citation type="journal article" date="2016" name="Mol. Biol. Evol.">
        <title>Comparative Genomics of Early-Diverging Mushroom-Forming Fungi Provides Insights into the Origins of Lignocellulose Decay Capabilities.</title>
        <authorList>
            <person name="Nagy L.G."/>
            <person name="Riley R."/>
            <person name="Tritt A."/>
            <person name="Adam C."/>
            <person name="Daum C."/>
            <person name="Floudas D."/>
            <person name="Sun H."/>
            <person name="Yadav J.S."/>
            <person name="Pangilinan J."/>
            <person name="Larsson K.H."/>
            <person name="Matsuura K."/>
            <person name="Barry K."/>
            <person name="Labutti K."/>
            <person name="Kuo R."/>
            <person name="Ohm R.A."/>
            <person name="Bhattacharya S.S."/>
            <person name="Shirouzu T."/>
            <person name="Yoshinaga Y."/>
            <person name="Martin F.M."/>
            <person name="Grigoriev I.V."/>
            <person name="Hibbett D.S."/>
        </authorList>
    </citation>
    <scope>NUCLEOTIDE SEQUENCE [LARGE SCALE GENOMIC DNA]</scope>
    <source>
        <strain evidence="7 8">HHB14362 ss-1</strain>
    </source>
</reference>
<accession>A0A165P267</accession>
<keyword evidence="6" id="KW-0732">Signal</keyword>
<evidence type="ECO:0000256" key="2">
    <source>
        <dbReference type="ARBA" id="ARBA00022801"/>
    </source>
</evidence>
<dbReference type="PRINTS" id="PR00116">
    <property type="entry name" value="ARGINASE"/>
</dbReference>
<protein>
    <submittedName>
        <fullName evidence="7">Arginase/deacetylase</fullName>
    </submittedName>
</protein>
<name>A0A165P267_9AGAM</name>
<dbReference type="STRING" id="1314782.A0A165P267"/>
<dbReference type="Proteomes" id="UP000076761">
    <property type="component" value="Unassembled WGS sequence"/>
</dbReference>
<sequence>MSFSRLLVLAALVVPTITRQTPFTDPASSSKSIPQSHRPSYDQSARTDFTTLFSSDQFLNHDPWSPDEWNGLVSFARAQPVRCFGADSDMKYDVAVLGAPFDTATSYRPGARFGPNGVRQGSRRCGVDFINVQQKVKVSDHLNVVDCGDVPMTFMDSKVALRQLEFANKELVRREAFRSYNQTSLAKDGKFHPRVLTLGGDHTITLPLLRGVAEIYGPVSVIHFDSHLDTRKPSTASGPWLPGEEIPVTHGSYFYYAHKEGLLAPNNANIHVGIRSALDSWDNYKNDWEVGFVISHAEDVEEVGWQGIVEKIREVVGDNPVYISLDIDVIDPGLAPATGTPEIGGFTTREMRKIFKGLEGLKVVGADIVEVAPAYDSQAELTQIVAANIGWDMLALMAKTPTVV</sequence>
<proteinExistence type="inferred from homology"/>
<organism evidence="7 8">
    <name type="scientific">Neolentinus lepideus HHB14362 ss-1</name>
    <dbReference type="NCBI Taxonomy" id="1314782"/>
    <lineage>
        <taxon>Eukaryota</taxon>
        <taxon>Fungi</taxon>
        <taxon>Dikarya</taxon>
        <taxon>Basidiomycota</taxon>
        <taxon>Agaricomycotina</taxon>
        <taxon>Agaricomycetes</taxon>
        <taxon>Gloeophyllales</taxon>
        <taxon>Gloeophyllaceae</taxon>
        <taxon>Neolentinus</taxon>
    </lineage>
</organism>
<dbReference type="PANTHER" id="PTHR11358:SF30">
    <property type="entry name" value="AGMATINASE 1-RELATED"/>
    <property type="match status" value="1"/>
</dbReference>
<dbReference type="InterPro" id="IPR023696">
    <property type="entry name" value="Ureohydrolase_dom_sf"/>
</dbReference>
<evidence type="ECO:0000256" key="4">
    <source>
        <dbReference type="RuleBase" id="RU003684"/>
    </source>
</evidence>
<evidence type="ECO:0000256" key="5">
    <source>
        <dbReference type="SAM" id="MobiDB-lite"/>
    </source>
</evidence>
<feature type="signal peptide" evidence="6">
    <location>
        <begin position="1"/>
        <end position="18"/>
    </location>
</feature>
<dbReference type="OrthoDB" id="288726at2759"/>